<accession>A0A9D4MCQ3</accession>
<sequence length="90" mass="10074">MHPVKAGTSAKHLHFTRRNTQCNVALLLKTARSSNRSTFAQQVLHFPFIATDSSARSYTDNDHRDMSSFSPTPSQFVSTKTCFACSTTKY</sequence>
<protein>
    <submittedName>
        <fullName evidence="1">Uncharacterized protein</fullName>
    </submittedName>
</protein>
<keyword evidence="2" id="KW-1185">Reference proteome</keyword>
<name>A0A9D4MCQ3_DREPO</name>
<comment type="caution">
    <text evidence="1">The sequence shown here is derived from an EMBL/GenBank/DDBJ whole genome shotgun (WGS) entry which is preliminary data.</text>
</comment>
<dbReference type="AlphaFoldDB" id="A0A9D4MCQ3"/>
<proteinExistence type="predicted"/>
<dbReference type="EMBL" id="JAIWYP010000002">
    <property type="protein sequence ID" value="KAH3873799.1"/>
    <property type="molecule type" value="Genomic_DNA"/>
</dbReference>
<evidence type="ECO:0000313" key="2">
    <source>
        <dbReference type="Proteomes" id="UP000828390"/>
    </source>
</evidence>
<evidence type="ECO:0000313" key="1">
    <source>
        <dbReference type="EMBL" id="KAH3873799.1"/>
    </source>
</evidence>
<organism evidence="1 2">
    <name type="scientific">Dreissena polymorpha</name>
    <name type="common">Zebra mussel</name>
    <name type="synonym">Mytilus polymorpha</name>
    <dbReference type="NCBI Taxonomy" id="45954"/>
    <lineage>
        <taxon>Eukaryota</taxon>
        <taxon>Metazoa</taxon>
        <taxon>Spiralia</taxon>
        <taxon>Lophotrochozoa</taxon>
        <taxon>Mollusca</taxon>
        <taxon>Bivalvia</taxon>
        <taxon>Autobranchia</taxon>
        <taxon>Heteroconchia</taxon>
        <taxon>Euheterodonta</taxon>
        <taxon>Imparidentia</taxon>
        <taxon>Neoheterodontei</taxon>
        <taxon>Myida</taxon>
        <taxon>Dreissenoidea</taxon>
        <taxon>Dreissenidae</taxon>
        <taxon>Dreissena</taxon>
    </lineage>
</organism>
<dbReference type="Proteomes" id="UP000828390">
    <property type="component" value="Unassembled WGS sequence"/>
</dbReference>
<gene>
    <name evidence="1" type="ORF">DPMN_037039</name>
</gene>
<reference evidence="1" key="2">
    <citation type="submission" date="2020-11" db="EMBL/GenBank/DDBJ databases">
        <authorList>
            <person name="McCartney M.A."/>
            <person name="Auch B."/>
            <person name="Kono T."/>
            <person name="Mallez S."/>
            <person name="Becker A."/>
            <person name="Gohl D.M."/>
            <person name="Silverstein K.A.T."/>
            <person name="Koren S."/>
            <person name="Bechman K.B."/>
            <person name="Herman A."/>
            <person name="Abrahante J.E."/>
            <person name="Garbe J."/>
        </authorList>
    </citation>
    <scope>NUCLEOTIDE SEQUENCE</scope>
    <source>
        <strain evidence="1">Duluth1</strain>
        <tissue evidence="1">Whole animal</tissue>
    </source>
</reference>
<reference evidence="1" key="1">
    <citation type="journal article" date="2019" name="bioRxiv">
        <title>The Genome of the Zebra Mussel, Dreissena polymorpha: A Resource for Invasive Species Research.</title>
        <authorList>
            <person name="McCartney M.A."/>
            <person name="Auch B."/>
            <person name="Kono T."/>
            <person name="Mallez S."/>
            <person name="Zhang Y."/>
            <person name="Obille A."/>
            <person name="Becker A."/>
            <person name="Abrahante J.E."/>
            <person name="Garbe J."/>
            <person name="Badalamenti J.P."/>
            <person name="Herman A."/>
            <person name="Mangelson H."/>
            <person name="Liachko I."/>
            <person name="Sullivan S."/>
            <person name="Sone E.D."/>
            <person name="Koren S."/>
            <person name="Silverstein K.A.T."/>
            <person name="Beckman K.B."/>
            <person name="Gohl D.M."/>
        </authorList>
    </citation>
    <scope>NUCLEOTIDE SEQUENCE</scope>
    <source>
        <strain evidence="1">Duluth1</strain>
        <tissue evidence="1">Whole animal</tissue>
    </source>
</reference>